<dbReference type="EMBL" id="JAIZPD010000001">
    <property type="protein sequence ID" value="KAH0968750.1"/>
    <property type="molecule type" value="Genomic_DNA"/>
</dbReference>
<organism evidence="1 2">
    <name type="scientific">Hirsutella rhossiliensis</name>
    <dbReference type="NCBI Taxonomy" id="111463"/>
    <lineage>
        <taxon>Eukaryota</taxon>
        <taxon>Fungi</taxon>
        <taxon>Dikarya</taxon>
        <taxon>Ascomycota</taxon>
        <taxon>Pezizomycotina</taxon>
        <taxon>Sordariomycetes</taxon>
        <taxon>Hypocreomycetidae</taxon>
        <taxon>Hypocreales</taxon>
        <taxon>Ophiocordycipitaceae</taxon>
        <taxon>Hirsutella</taxon>
    </lineage>
</organism>
<keyword evidence="2" id="KW-1185">Reference proteome</keyword>
<dbReference type="OrthoDB" id="2014201at2759"/>
<evidence type="ECO:0000313" key="2">
    <source>
        <dbReference type="Proteomes" id="UP000824596"/>
    </source>
</evidence>
<name>A0A9P8SPB0_9HYPO</name>
<comment type="caution">
    <text evidence="1">The sequence shown here is derived from an EMBL/GenBank/DDBJ whole genome shotgun (WGS) entry which is preliminary data.</text>
</comment>
<gene>
    <name evidence="1" type="ORF">HRG_01392</name>
</gene>
<dbReference type="RefSeq" id="XP_044726263.1">
    <property type="nucleotide sequence ID" value="XM_044859863.1"/>
</dbReference>
<dbReference type="InterPro" id="IPR029044">
    <property type="entry name" value="Nucleotide-diphossugar_trans"/>
</dbReference>
<reference evidence="1" key="1">
    <citation type="submission" date="2021-09" db="EMBL/GenBank/DDBJ databases">
        <title>A high-quality genome of the endoparasitic fungus Hirsutella rhossiliensis with a comparison of Hirsutella genomes reveals transposable elements contributing to genome size variation.</title>
        <authorList>
            <person name="Lin R."/>
            <person name="Jiao Y."/>
            <person name="Sun X."/>
            <person name="Ling J."/>
            <person name="Xie B."/>
            <person name="Cheng X."/>
        </authorList>
    </citation>
    <scope>NUCLEOTIDE SEQUENCE</scope>
    <source>
        <strain evidence="1">HR02</strain>
    </source>
</reference>
<dbReference type="Gene3D" id="3.90.550.10">
    <property type="entry name" value="Spore Coat Polysaccharide Biosynthesis Protein SpsA, Chain A"/>
    <property type="match status" value="1"/>
</dbReference>
<dbReference type="Proteomes" id="UP000824596">
    <property type="component" value="Unassembled WGS sequence"/>
</dbReference>
<evidence type="ECO:0000313" key="1">
    <source>
        <dbReference type="EMBL" id="KAH0968750.1"/>
    </source>
</evidence>
<dbReference type="PANTHER" id="PTHR11183">
    <property type="entry name" value="GLYCOGENIN SUBFAMILY MEMBER"/>
    <property type="match status" value="1"/>
</dbReference>
<sequence>MGSLSIGNCNVRRRVTVTCLVVLVWALLQLVRSSGSLPYKNARRFGRVPDRSRSYVFYATQDIYACSVLVNVHVLRNLLHTRYRIAAILSAEVAPEIQHAMEEAGVDVYEETPPLLHQDSIAYYRDCLLKLKAFKMHELDPSLKEIVVLDSDQFIMHNIDDLFDVHYINYTAPSAYWIDHLWLASTCVLIRLDPLLWKDIEAATRSIGPGRFDMEIVNDLFRVPSQILSGSYVTLDSAWGDWILPNWFDTKKTASRVEAKSTRASSRELEDLYHHQAKIIHFTVVGKPWMHDVEGLRKLRPSAHPLLTELFRRWRTIAMEMCPLKLIDHV</sequence>
<dbReference type="AlphaFoldDB" id="A0A9P8SPB0"/>
<accession>A0A9P8SPB0</accession>
<dbReference type="InterPro" id="IPR050587">
    <property type="entry name" value="GNT1/Glycosyltrans_8"/>
</dbReference>
<protein>
    <submittedName>
        <fullName evidence="1">Inner membrane magnesium transporter MRS2</fullName>
    </submittedName>
</protein>
<dbReference type="SUPFAM" id="SSF53448">
    <property type="entry name" value="Nucleotide-diphospho-sugar transferases"/>
    <property type="match status" value="1"/>
</dbReference>
<dbReference type="GeneID" id="68350521"/>
<proteinExistence type="predicted"/>